<dbReference type="AlphaFoldDB" id="A0A8S1AQX2"/>
<comment type="caution">
    <text evidence="2">The sequence shown here is derived from an EMBL/GenBank/DDBJ whole genome shotgun (WGS) entry which is preliminary data.</text>
</comment>
<evidence type="ECO:0000256" key="1">
    <source>
        <dbReference type="SAM" id="MobiDB-lite"/>
    </source>
</evidence>
<evidence type="ECO:0000313" key="3">
    <source>
        <dbReference type="Proteomes" id="UP000494256"/>
    </source>
</evidence>
<protein>
    <submittedName>
        <fullName evidence="2">Uncharacterized protein</fullName>
    </submittedName>
</protein>
<accession>A0A8S1AQX2</accession>
<dbReference type="EMBL" id="CADEBD010000344">
    <property type="protein sequence ID" value="CAB3249449.1"/>
    <property type="molecule type" value="Genomic_DNA"/>
</dbReference>
<organism evidence="2 3">
    <name type="scientific">Arctia plantaginis</name>
    <name type="common">Wood tiger moth</name>
    <name type="synonym">Phalaena plantaginis</name>
    <dbReference type="NCBI Taxonomy" id="874455"/>
    <lineage>
        <taxon>Eukaryota</taxon>
        <taxon>Metazoa</taxon>
        <taxon>Ecdysozoa</taxon>
        <taxon>Arthropoda</taxon>
        <taxon>Hexapoda</taxon>
        <taxon>Insecta</taxon>
        <taxon>Pterygota</taxon>
        <taxon>Neoptera</taxon>
        <taxon>Endopterygota</taxon>
        <taxon>Lepidoptera</taxon>
        <taxon>Glossata</taxon>
        <taxon>Ditrysia</taxon>
        <taxon>Noctuoidea</taxon>
        <taxon>Erebidae</taxon>
        <taxon>Arctiinae</taxon>
        <taxon>Arctia</taxon>
    </lineage>
</organism>
<reference evidence="2 3" key="1">
    <citation type="submission" date="2020-04" db="EMBL/GenBank/DDBJ databases">
        <authorList>
            <person name="Wallbank WR R."/>
            <person name="Pardo Diaz C."/>
            <person name="Kozak K."/>
            <person name="Martin S."/>
            <person name="Jiggins C."/>
            <person name="Moest M."/>
            <person name="Warren A I."/>
            <person name="Byers J.R.P. K."/>
            <person name="Montejo-Kovacevich G."/>
            <person name="Yen C E."/>
        </authorList>
    </citation>
    <scope>NUCLEOTIDE SEQUENCE [LARGE SCALE GENOMIC DNA]</scope>
</reference>
<evidence type="ECO:0000313" key="2">
    <source>
        <dbReference type="EMBL" id="CAB3249449.1"/>
    </source>
</evidence>
<gene>
    <name evidence="2" type="ORF">APLA_LOCUS12897</name>
</gene>
<dbReference type="OrthoDB" id="7461627at2759"/>
<feature type="region of interest" description="Disordered" evidence="1">
    <location>
        <begin position="58"/>
        <end position="88"/>
    </location>
</feature>
<proteinExistence type="predicted"/>
<dbReference type="Proteomes" id="UP000494256">
    <property type="component" value="Unassembled WGS sequence"/>
</dbReference>
<sequence>MQQILDVRTHSLALTLARLNAATAMQQILDVRTHSLALTLARLNAATAMQQILDVRTHSLTRTDTRPPQRRHRHAADTRRTYSLAHSH</sequence>
<feature type="compositionally biased region" description="Basic and acidic residues" evidence="1">
    <location>
        <begin position="58"/>
        <end position="67"/>
    </location>
</feature>
<name>A0A8S1AQX2_ARCPL</name>